<dbReference type="PANTHER" id="PTHR12429">
    <property type="entry name" value="NEURALIZED"/>
    <property type="match status" value="1"/>
</dbReference>
<dbReference type="PANTHER" id="PTHR12429:SF6">
    <property type="entry name" value="PROTEIN NEURALIZED"/>
    <property type="match status" value="1"/>
</dbReference>
<feature type="compositionally biased region" description="Low complexity" evidence="4">
    <location>
        <begin position="284"/>
        <end position="300"/>
    </location>
</feature>
<dbReference type="EMBL" id="JAIFTH010000012">
    <property type="protein sequence ID" value="KAG9511291.1"/>
    <property type="molecule type" value="Genomic_DNA"/>
</dbReference>
<dbReference type="CDD" id="cd16647">
    <property type="entry name" value="mRING-HC-C3HC5_NEU1"/>
    <property type="match status" value="1"/>
</dbReference>
<organism evidence="7 8">
    <name type="scientific">Fragariocoptes setiger</name>
    <dbReference type="NCBI Taxonomy" id="1670756"/>
    <lineage>
        <taxon>Eukaryota</taxon>
        <taxon>Metazoa</taxon>
        <taxon>Ecdysozoa</taxon>
        <taxon>Arthropoda</taxon>
        <taxon>Chelicerata</taxon>
        <taxon>Arachnida</taxon>
        <taxon>Acari</taxon>
        <taxon>Acariformes</taxon>
        <taxon>Trombidiformes</taxon>
        <taxon>Prostigmata</taxon>
        <taxon>Eupodina</taxon>
        <taxon>Eriophyoidea</taxon>
        <taxon>Phytoptidae</taxon>
        <taxon>Fragariocoptes</taxon>
    </lineage>
</organism>
<dbReference type="InterPro" id="IPR013083">
    <property type="entry name" value="Znf_RING/FYVE/PHD"/>
</dbReference>
<dbReference type="SUPFAM" id="SSF57850">
    <property type="entry name" value="RING/U-box"/>
    <property type="match status" value="1"/>
</dbReference>
<feature type="region of interest" description="Disordered" evidence="4">
    <location>
        <begin position="361"/>
        <end position="431"/>
    </location>
</feature>
<proteinExistence type="predicted"/>
<feature type="compositionally biased region" description="Low complexity" evidence="4">
    <location>
        <begin position="409"/>
        <end position="431"/>
    </location>
</feature>
<dbReference type="Pfam" id="PF07177">
    <property type="entry name" value="Neuralized"/>
    <property type="match status" value="1"/>
</dbReference>
<dbReference type="PROSITE" id="PS50089">
    <property type="entry name" value="ZF_RING_2"/>
    <property type="match status" value="1"/>
</dbReference>
<reference evidence="7 8" key="1">
    <citation type="submission" date="2020-10" db="EMBL/GenBank/DDBJ databases">
        <authorList>
            <person name="Klimov P.B."/>
            <person name="Dyachkov S.M."/>
            <person name="Chetverikov P.E."/>
        </authorList>
    </citation>
    <scope>NUCLEOTIDE SEQUENCE [LARGE SCALE GENOMIC DNA]</scope>
    <source>
        <strain evidence="7">BMOC 18-1129-001#AD2665</strain>
        <tissue evidence="7">Entire mites</tissue>
    </source>
</reference>
<evidence type="ECO:0000256" key="2">
    <source>
        <dbReference type="ARBA" id="ARBA00022833"/>
    </source>
</evidence>
<feature type="domain" description="NHR" evidence="6">
    <location>
        <begin position="43"/>
        <end position="197"/>
    </location>
</feature>
<feature type="compositionally biased region" description="Low complexity" evidence="4">
    <location>
        <begin position="361"/>
        <end position="379"/>
    </location>
</feature>
<dbReference type="InterPro" id="IPR006573">
    <property type="entry name" value="NHR_dom"/>
</dbReference>
<evidence type="ECO:0000259" key="6">
    <source>
        <dbReference type="PROSITE" id="PS51065"/>
    </source>
</evidence>
<evidence type="ECO:0000259" key="5">
    <source>
        <dbReference type="PROSITE" id="PS50089"/>
    </source>
</evidence>
<gene>
    <name evidence="7" type="primary">neur</name>
    <name evidence="7" type="ORF">GZH46_00127</name>
</gene>
<feature type="region of interest" description="Disordered" evidence="4">
    <location>
        <begin position="281"/>
        <end position="301"/>
    </location>
</feature>
<sequence>MGLMKKAAHQLARKLAKLLCLDKLGTQAKENQVLAAANSRLPAVQFHHVHGDNVQLSNNNFVATRSEGFCQGVVFSNRTIMPNERVYIKLVGVSTLWSGTIRFGFTSEDPASLVNSLPKFVCPDMTATGKTWAKAIDDPVARKNYVIHFSYTNTGSINYGINNQDCGSFPANISKNQKLWFVIDIYGNTTSIELLDPRQLSTALPLTVPMQCTHPVVLVGTGNTPVKNRHNLSAANGTYAAPPMTSPYKPMPMYHPHHHHYTTQAQVPPSGTAHNNSELPPVTPCSTATNTTTTQSTGNIRTRRLARRHALFSSASTRDNRLATREVMTPLISQQNIYSPSPMAPHNSTVMQCSTNCNNANTKDTSSTKTSGVKSTKNSIYSHSNSNGKTTTTTASCGAKSQQSRLTTNNNKSSVKEINSSNNNKSNNSKKNATRDCLICFERPINCVLYQCGHMCTCYQCGVKQWRSQSRTCPICRTVIKDVIKTYMA</sequence>
<dbReference type="Gene3D" id="3.30.40.10">
    <property type="entry name" value="Zinc/RING finger domain, C3HC4 (zinc finger)"/>
    <property type="match status" value="1"/>
</dbReference>
<evidence type="ECO:0000313" key="8">
    <source>
        <dbReference type="Proteomes" id="UP000825002"/>
    </source>
</evidence>
<keyword evidence="2" id="KW-0862">Zinc</keyword>
<dbReference type="InterPro" id="IPR037962">
    <property type="entry name" value="Neuralized"/>
</dbReference>
<feature type="compositionally biased region" description="Polar residues" evidence="4">
    <location>
        <begin position="380"/>
        <end position="408"/>
    </location>
</feature>
<evidence type="ECO:0000313" key="7">
    <source>
        <dbReference type="EMBL" id="KAG9511291.1"/>
    </source>
</evidence>
<keyword evidence="8" id="KW-1185">Reference proteome</keyword>
<protein>
    <submittedName>
        <fullName evidence="7">Protein neuralized</fullName>
    </submittedName>
</protein>
<name>A0ABQ7SD22_9ACAR</name>
<dbReference type="Proteomes" id="UP000825002">
    <property type="component" value="Unassembled WGS sequence"/>
</dbReference>
<dbReference type="InterPro" id="IPR043136">
    <property type="entry name" value="B30.2/SPRY_sf"/>
</dbReference>
<evidence type="ECO:0000256" key="1">
    <source>
        <dbReference type="ARBA" id="ARBA00022771"/>
    </source>
</evidence>
<keyword evidence="1 3" id="KW-0863">Zinc-finger</keyword>
<comment type="caution">
    <text evidence="7">The sequence shown here is derived from an EMBL/GenBank/DDBJ whole genome shotgun (WGS) entry which is preliminary data.</text>
</comment>
<dbReference type="Gene3D" id="2.60.120.920">
    <property type="match status" value="1"/>
</dbReference>
<dbReference type="SMART" id="SM00588">
    <property type="entry name" value="NEUZ"/>
    <property type="match status" value="1"/>
</dbReference>
<dbReference type="PROSITE" id="PS51065">
    <property type="entry name" value="NHR"/>
    <property type="match status" value="1"/>
</dbReference>
<evidence type="ECO:0000256" key="4">
    <source>
        <dbReference type="SAM" id="MobiDB-lite"/>
    </source>
</evidence>
<dbReference type="Pfam" id="PF13920">
    <property type="entry name" value="zf-C3HC4_3"/>
    <property type="match status" value="1"/>
</dbReference>
<accession>A0ABQ7SD22</accession>
<feature type="domain" description="RING-type" evidence="5">
    <location>
        <begin position="437"/>
        <end position="477"/>
    </location>
</feature>
<dbReference type="InterPro" id="IPR001841">
    <property type="entry name" value="Znf_RING"/>
</dbReference>
<keyword evidence="1 3" id="KW-0479">Metal-binding</keyword>
<evidence type="ECO:0000256" key="3">
    <source>
        <dbReference type="PROSITE-ProRule" id="PRU00175"/>
    </source>
</evidence>